<evidence type="ECO:0000313" key="2">
    <source>
        <dbReference type="Proteomes" id="UP000799291"/>
    </source>
</evidence>
<sequence>MSIYSTPVLHISLSSSDLPLSYCQLREGIHIPNSSPMDGMHLSLLDAGVLLVRDGIQGEAVALAAVRTRTLPSLKMSVVSRTVELGGTGSMAEGGEGWEKVVVAAWLRLPGGEVEGARAREWCCRCWMGSECDFEVLEAFLEAGRDKKADYGGYFHWDSGACCSTGSHTPEKLACLTYPNCPHSFESPDLLDVGS</sequence>
<gene>
    <name evidence="1" type="ORF">K458DRAFT_388533</name>
</gene>
<accession>A0A6G1J2U0</accession>
<keyword evidence="2" id="KW-1185">Reference proteome</keyword>
<dbReference type="EMBL" id="MU005580">
    <property type="protein sequence ID" value="KAF2684836.1"/>
    <property type="molecule type" value="Genomic_DNA"/>
</dbReference>
<name>A0A6G1J2U0_9PLEO</name>
<dbReference type="AlphaFoldDB" id="A0A6G1J2U0"/>
<reference evidence="1" key="1">
    <citation type="journal article" date="2020" name="Stud. Mycol.">
        <title>101 Dothideomycetes genomes: a test case for predicting lifestyles and emergence of pathogens.</title>
        <authorList>
            <person name="Haridas S."/>
            <person name="Albert R."/>
            <person name="Binder M."/>
            <person name="Bloem J."/>
            <person name="Labutti K."/>
            <person name="Salamov A."/>
            <person name="Andreopoulos B."/>
            <person name="Baker S."/>
            <person name="Barry K."/>
            <person name="Bills G."/>
            <person name="Bluhm B."/>
            <person name="Cannon C."/>
            <person name="Castanera R."/>
            <person name="Culley D."/>
            <person name="Daum C."/>
            <person name="Ezra D."/>
            <person name="Gonzalez J."/>
            <person name="Henrissat B."/>
            <person name="Kuo A."/>
            <person name="Liang C."/>
            <person name="Lipzen A."/>
            <person name="Lutzoni F."/>
            <person name="Magnuson J."/>
            <person name="Mondo S."/>
            <person name="Nolan M."/>
            <person name="Ohm R."/>
            <person name="Pangilinan J."/>
            <person name="Park H.-J."/>
            <person name="Ramirez L."/>
            <person name="Alfaro M."/>
            <person name="Sun H."/>
            <person name="Tritt A."/>
            <person name="Yoshinaga Y."/>
            <person name="Zwiers L.-H."/>
            <person name="Turgeon B."/>
            <person name="Goodwin S."/>
            <person name="Spatafora J."/>
            <person name="Crous P."/>
            <person name="Grigoriev I."/>
        </authorList>
    </citation>
    <scope>NUCLEOTIDE SEQUENCE</scope>
    <source>
        <strain evidence="1">CBS 122367</strain>
    </source>
</reference>
<dbReference type="Proteomes" id="UP000799291">
    <property type="component" value="Unassembled WGS sequence"/>
</dbReference>
<proteinExistence type="predicted"/>
<evidence type="ECO:0000313" key="1">
    <source>
        <dbReference type="EMBL" id="KAF2684836.1"/>
    </source>
</evidence>
<protein>
    <submittedName>
        <fullName evidence="1">Uncharacterized protein</fullName>
    </submittedName>
</protein>
<organism evidence="1 2">
    <name type="scientific">Lentithecium fluviatile CBS 122367</name>
    <dbReference type="NCBI Taxonomy" id="1168545"/>
    <lineage>
        <taxon>Eukaryota</taxon>
        <taxon>Fungi</taxon>
        <taxon>Dikarya</taxon>
        <taxon>Ascomycota</taxon>
        <taxon>Pezizomycotina</taxon>
        <taxon>Dothideomycetes</taxon>
        <taxon>Pleosporomycetidae</taxon>
        <taxon>Pleosporales</taxon>
        <taxon>Massarineae</taxon>
        <taxon>Lentitheciaceae</taxon>
        <taxon>Lentithecium</taxon>
    </lineage>
</organism>